<dbReference type="Pfam" id="PF00069">
    <property type="entry name" value="Pkinase"/>
    <property type="match status" value="1"/>
</dbReference>
<protein>
    <submittedName>
        <fullName evidence="4">Kinase-like domain-containing protein</fullName>
    </submittedName>
</protein>
<evidence type="ECO:0000256" key="1">
    <source>
        <dbReference type="ARBA" id="ARBA00022741"/>
    </source>
</evidence>
<dbReference type="InterPro" id="IPR011009">
    <property type="entry name" value="Kinase-like_dom_sf"/>
</dbReference>
<keyword evidence="1" id="KW-0547">Nucleotide-binding</keyword>
<sequence>MSWGPCCDYLTLLPLNGDVFLPFSSQLSMSHTTHIELRRHLPRGVKQIIASGGGCWIGEVDTSTVLKFPHTVEEMKCIRIEAQILGVLGNHPRIIQSKGLTEDGLLLEFAPNGNLHDYLTTHPEASLEQRLAWCIQLTEAVAYIHSKRTLHCDLRHDNILLDLDLNLKLADFQGQHFSANGDILFDGLSLESTKAYLPRNPADHASIRTDLFALGSALYFIIMGHEVFSNLDSFKDEDEIARRFSAGEYPFDPHICATITEKCWKQLYSSAGQVWTDLVHVQEAIARGEKLESVSGTHALPPTVAWLSGLCDETQTPKAPPLYRQLVGFQQKH</sequence>
<dbReference type="GO" id="GO:0005886">
    <property type="term" value="C:plasma membrane"/>
    <property type="evidence" value="ECO:0007669"/>
    <property type="project" value="TreeGrafter"/>
</dbReference>
<dbReference type="PROSITE" id="PS50011">
    <property type="entry name" value="PROTEIN_KINASE_DOM"/>
    <property type="match status" value="1"/>
</dbReference>
<dbReference type="Gene3D" id="1.10.510.10">
    <property type="entry name" value="Transferase(Phosphotransferase) domain 1"/>
    <property type="match status" value="1"/>
</dbReference>
<dbReference type="PANTHER" id="PTHR27001">
    <property type="entry name" value="OS01G0253100 PROTEIN"/>
    <property type="match status" value="1"/>
</dbReference>
<keyword evidence="4" id="KW-0418">Kinase</keyword>
<keyword evidence="2" id="KW-0067">ATP-binding</keyword>
<evidence type="ECO:0000313" key="4">
    <source>
        <dbReference type="EMBL" id="KAF2868806.1"/>
    </source>
</evidence>
<evidence type="ECO:0000256" key="2">
    <source>
        <dbReference type="ARBA" id="ARBA00022840"/>
    </source>
</evidence>
<dbReference type="Proteomes" id="UP000481861">
    <property type="component" value="Unassembled WGS sequence"/>
</dbReference>
<dbReference type="SUPFAM" id="SSF56112">
    <property type="entry name" value="Protein kinase-like (PK-like)"/>
    <property type="match status" value="1"/>
</dbReference>
<evidence type="ECO:0000313" key="5">
    <source>
        <dbReference type="Proteomes" id="UP000481861"/>
    </source>
</evidence>
<dbReference type="InterPro" id="IPR000719">
    <property type="entry name" value="Prot_kinase_dom"/>
</dbReference>
<keyword evidence="4" id="KW-0808">Transferase</keyword>
<gene>
    <name evidence="4" type="ORF">BDV95DRAFT_123801</name>
</gene>
<keyword evidence="5" id="KW-1185">Reference proteome</keyword>
<name>A0A7C8I416_9PLEO</name>
<accession>A0A7C8I416</accession>
<dbReference type="OrthoDB" id="1668230at2759"/>
<dbReference type="PANTHER" id="PTHR27001:SF931">
    <property type="entry name" value="OS11G0664100 PROTEIN"/>
    <property type="match status" value="1"/>
</dbReference>
<proteinExistence type="predicted"/>
<comment type="caution">
    <text evidence="4">The sequence shown here is derived from an EMBL/GenBank/DDBJ whole genome shotgun (WGS) entry which is preliminary data.</text>
</comment>
<dbReference type="GO" id="GO:0004672">
    <property type="term" value="F:protein kinase activity"/>
    <property type="evidence" value="ECO:0007669"/>
    <property type="project" value="InterPro"/>
</dbReference>
<feature type="domain" description="Protein kinase" evidence="3">
    <location>
        <begin position="35"/>
        <end position="333"/>
    </location>
</feature>
<evidence type="ECO:0000259" key="3">
    <source>
        <dbReference type="PROSITE" id="PS50011"/>
    </source>
</evidence>
<dbReference type="GO" id="GO:0005524">
    <property type="term" value="F:ATP binding"/>
    <property type="evidence" value="ECO:0007669"/>
    <property type="project" value="UniProtKB-KW"/>
</dbReference>
<dbReference type="AlphaFoldDB" id="A0A7C8I416"/>
<organism evidence="4 5">
    <name type="scientific">Massariosphaeria phaeospora</name>
    <dbReference type="NCBI Taxonomy" id="100035"/>
    <lineage>
        <taxon>Eukaryota</taxon>
        <taxon>Fungi</taxon>
        <taxon>Dikarya</taxon>
        <taxon>Ascomycota</taxon>
        <taxon>Pezizomycotina</taxon>
        <taxon>Dothideomycetes</taxon>
        <taxon>Pleosporomycetidae</taxon>
        <taxon>Pleosporales</taxon>
        <taxon>Pleosporales incertae sedis</taxon>
        <taxon>Massariosphaeria</taxon>
    </lineage>
</organism>
<dbReference type="EMBL" id="JAADJZ010000018">
    <property type="protein sequence ID" value="KAF2868806.1"/>
    <property type="molecule type" value="Genomic_DNA"/>
</dbReference>
<reference evidence="4 5" key="1">
    <citation type="submission" date="2020-01" db="EMBL/GenBank/DDBJ databases">
        <authorList>
            <consortium name="DOE Joint Genome Institute"/>
            <person name="Haridas S."/>
            <person name="Albert R."/>
            <person name="Binder M."/>
            <person name="Bloem J."/>
            <person name="Labutti K."/>
            <person name="Salamov A."/>
            <person name="Andreopoulos B."/>
            <person name="Baker S.E."/>
            <person name="Barry K."/>
            <person name="Bills G."/>
            <person name="Bluhm B.H."/>
            <person name="Cannon C."/>
            <person name="Castanera R."/>
            <person name="Culley D.E."/>
            <person name="Daum C."/>
            <person name="Ezra D."/>
            <person name="Gonzalez J.B."/>
            <person name="Henrissat B."/>
            <person name="Kuo A."/>
            <person name="Liang C."/>
            <person name="Lipzen A."/>
            <person name="Lutzoni F."/>
            <person name="Magnuson J."/>
            <person name="Mondo S."/>
            <person name="Nolan M."/>
            <person name="Ohm R."/>
            <person name="Pangilinan J."/>
            <person name="Park H.-J.H."/>
            <person name="Ramirez L."/>
            <person name="Alfaro M."/>
            <person name="Sun H."/>
            <person name="Tritt A."/>
            <person name="Yoshinaga Y."/>
            <person name="Zwiers L.-H.L."/>
            <person name="Turgeon B.G."/>
            <person name="Goodwin S.B."/>
            <person name="Spatafora J.W."/>
            <person name="Crous P.W."/>
            <person name="Grigoriev I.V."/>
        </authorList>
    </citation>
    <scope>NUCLEOTIDE SEQUENCE [LARGE SCALE GENOMIC DNA]</scope>
    <source>
        <strain evidence="4 5">CBS 611.86</strain>
    </source>
</reference>